<sequence>MEKDSGKALTELAVDSGIYNSDLIIQESFEDLENVNVESHTIFKPQASKEKASKQFKRWEKAVQISKG</sequence>
<dbReference type="EMBL" id="JAHCVI010000001">
    <property type="protein sequence ID" value="KAG7291239.1"/>
    <property type="molecule type" value="Genomic_DNA"/>
</dbReference>
<evidence type="ECO:0000313" key="1">
    <source>
        <dbReference type="EMBL" id="KAG7291239.1"/>
    </source>
</evidence>
<evidence type="ECO:0000313" key="2">
    <source>
        <dbReference type="Proteomes" id="UP001197093"/>
    </source>
</evidence>
<dbReference type="Proteomes" id="UP001197093">
    <property type="component" value="Unassembled WGS sequence"/>
</dbReference>
<proteinExistence type="predicted"/>
<accession>A0AAD4F176</accession>
<comment type="caution">
    <text evidence="1">The sequence shown here is derived from an EMBL/GenBank/DDBJ whole genome shotgun (WGS) entry which is preliminary data.</text>
</comment>
<organism evidence="1 2">
    <name type="scientific">Staphylotrichum longicolle</name>
    <dbReference type="NCBI Taxonomy" id="669026"/>
    <lineage>
        <taxon>Eukaryota</taxon>
        <taxon>Fungi</taxon>
        <taxon>Dikarya</taxon>
        <taxon>Ascomycota</taxon>
        <taxon>Pezizomycotina</taxon>
        <taxon>Sordariomycetes</taxon>
        <taxon>Sordariomycetidae</taxon>
        <taxon>Sordariales</taxon>
        <taxon>Chaetomiaceae</taxon>
        <taxon>Staphylotrichum</taxon>
    </lineage>
</organism>
<protein>
    <submittedName>
        <fullName evidence="1">Uncharacterized protein</fullName>
    </submittedName>
</protein>
<gene>
    <name evidence="1" type="ORF">NEMBOFW57_001251</name>
</gene>
<reference evidence="1" key="1">
    <citation type="submission" date="2023-02" db="EMBL/GenBank/DDBJ databases">
        <authorList>
            <person name="Palmer J.M."/>
        </authorList>
    </citation>
    <scope>NUCLEOTIDE SEQUENCE</scope>
    <source>
        <strain evidence="1">FW57</strain>
    </source>
</reference>
<name>A0AAD4F176_9PEZI</name>
<dbReference type="AlphaFoldDB" id="A0AAD4F176"/>
<keyword evidence="2" id="KW-1185">Reference proteome</keyword>